<dbReference type="InterPro" id="IPR004603">
    <property type="entry name" value="DNA_mismatch_endonuc_vsr"/>
</dbReference>
<dbReference type="Proteomes" id="UP001168552">
    <property type="component" value="Unassembled WGS sequence"/>
</dbReference>
<reference evidence="7" key="1">
    <citation type="submission" date="2023-06" db="EMBL/GenBank/DDBJ databases">
        <title>Cytophagales bacterium Strain LB-30, isolated from soil.</title>
        <authorList>
            <person name="Liu B."/>
        </authorList>
    </citation>
    <scope>NUCLEOTIDE SEQUENCE</scope>
    <source>
        <strain evidence="7">LB-30</strain>
    </source>
</reference>
<gene>
    <name evidence="7" type="ORF">QWY31_08940</name>
</gene>
<keyword evidence="4 6" id="KW-0378">Hydrolase</keyword>
<comment type="caution">
    <text evidence="7">The sequence shown here is derived from an EMBL/GenBank/DDBJ whole genome shotgun (WGS) entry which is preliminary data.</text>
</comment>
<comment type="function">
    <text evidence="6">May nick specific sequences that contain T:G mispairs resulting from m5C-deamination.</text>
</comment>
<dbReference type="NCBIfam" id="TIGR00632">
    <property type="entry name" value="vsr"/>
    <property type="match status" value="1"/>
</dbReference>
<evidence type="ECO:0000256" key="5">
    <source>
        <dbReference type="ARBA" id="ARBA00023204"/>
    </source>
</evidence>
<evidence type="ECO:0000313" key="7">
    <source>
        <dbReference type="EMBL" id="MDN4165626.1"/>
    </source>
</evidence>
<keyword evidence="3 6" id="KW-0227">DNA damage</keyword>
<evidence type="ECO:0000256" key="2">
    <source>
        <dbReference type="ARBA" id="ARBA00022759"/>
    </source>
</evidence>
<dbReference type="Gene3D" id="3.40.960.10">
    <property type="entry name" value="VSR Endonuclease"/>
    <property type="match status" value="1"/>
</dbReference>
<evidence type="ECO:0000256" key="4">
    <source>
        <dbReference type="ARBA" id="ARBA00022801"/>
    </source>
</evidence>
<dbReference type="RefSeq" id="WP_320004156.1">
    <property type="nucleotide sequence ID" value="NZ_JAUHJS010000004.1"/>
</dbReference>
<dbReference type="SUPFAM" id="SSF52980">
    <property type="entry name" value="Restriction endonuclease-like"/>
    <property type="match status" value="1"/>
</dbReference>
<sequence length="160" mass="19327">MSRPKYTYEPIKVPRFEEANGFYTTPQRSRVMQKIKGKNTRPEIVFRKALWHAGVKYRLNNKQMVGRPDISIQSKKLVIFIDGSFWHGYNWEEKKDKIKSNKAFWMPKIERNIQRDAEVNAYYQEAGYTVFRFWDFEIKNELGICLRKVLSHLEVHYRYP</sequence>
<evidence type="ECO:0000256" key="6">
    <source>
        <dbReference type="PIRNR" id="PIRNR018267"/>
    </source>
</evidence>
<dbReference type="PIRSF" id="PIRSF018267">
    <property type="entry name" value="VSR_endonuc"/>
    <property type="match status" value="1"/>
</dbReference>
<protein>
    <recommendedName>
        <fullName evidence="6">Very short patch repair endonuclease</fullName>
        <ecNumber evidence="6">3.1.-.-</ecNumber>
    </recommendedName>
</protein>
<evidence type="ECO:0000313" key="8">
    <source>
        <dbReference type="Proteomes" id="UP001168552"/>
    </source>
</evidence>
<dbReference type="Pfam" id="PF03852">
    <property type="entry name" value="Vsr"/>
    <property type="match status" value="1"/>
</dbReference>
<evidence type="ECO:0000256" key="3">
    <source>
        <dbReference type="ARBA" id="ARBA00022763"/>
    </source>
</evidence>
<proteinExistence type="inferred from homology"/>
<keyword evidence="5 6" id="KW-0234">DNA repair</keyword>
<dbReference type="EMBL" id="JAUHJS010000004">
    <property type="protein sequence ID" value="MDN4165626.1"/>
    <property type="molecule type" value="Genomic_DNA"/>
</dbReference>
<organism evidence="7 8">
    <name type="scientific">Shiella aurantiaca</name>
    <dbReference type="NCBI Taxonomy" id="3058365"/>
    <lineage>
        <taxon>Bacteria</taxon>
        <taxon>Pseudomonadati</taxon>
        <taxon>Bacteroidota</taxon>
        <taxon>Cytophagia</taxon>
        <taxon>Cytophagales</taxon>
        <taxon>Shiellaceae</taxon>
        <taxon>Shiella</taxon>
    </lineage>
</organism>
<dbReference type="EC" id="3.1.-.-" evidence="6"/>
<accession>A0ABT8F5X4</accession>
<keyword evidence="1 6" id="KW-0540">Nuclease</keyword>
<keyword evidence="2 6" id="KW-0255">Endonuclease</keyword>
<comment type="similarity">
    <text evidence="6">Belongs to the vsr family.</text>
</comment>
<dbReference type="InterPro" id="IPR011335">
    <property type="entry name" value="Restrct_endonuc-II-like"/>
</dbReference>
<name>A0ABT8F5X4_9BACT</name>
<evidence type="ECO:0000256" key="1">
    <source>
        <dbReference type="ARBA" id="ARBA00022722"/>
    </source>
</evidence>
<dbReference type="CDD" id="cd00221">
    <property type="entry name" value="Vsr"/>
    <property type="match status" value="1"/>
</dbReference>
<keyword evidence="8" id="KW-1185">Reference proteome</keyword>
<dbReference type="GO" id="GO:0004519">
    <property type="term" value="F:endonuclease activity"/>
    <property type="evidence" value="ECO:0007669"/>
    <property type="project" value="UniProtKB-KW"/>
</dbReference>